<evidence type="ECO:0000313" key="2">
    <source>
        <dbReference type="EMBL" id="CAG7579719.1"/>
    </source>
</evidence>
<reference evidence="2" key="1">
    <citation type="submission" date="2021-06" db="EMBL/GenBank/DDBJ databases">
        <authorList>
            <person name="Gannon L."/>
            <person name="Redgwell R T."/>
            <person name="Michniewski S."/>
            <person name="Harrison D C."/>
            <person name="Millard A."/>
        </authorList>
    </citation>
    <scope>NUCLEOTIDE SEQUENCE</scope>
</reference>
<dbReference type="EMBL" id="OU342829">
    <property type="protein sequence ID" value="CAG7579719.1"/>
    <property type="molecule type" value="Genomic_DNA"/>
</dbReference>
<organism evidence="2">
    <name type="scientific">uncultured marine phage</name>
    <dbReference type="NCBI Taxonomy" id="707152"/>
    <lineage>
        <taxon>Viruses</taxon>
        <taxon>environmental samples</taxon>
    </lineage>
</organism>
<evidence type="ECO:0000259" key="1">
    <source>
        <dbReference type="Pfam" id="PF13223"/>
    </source>
</evidence>
<protein>
    <recommendedName>
        <fullName evidence="1">DUF4031 domain-containing protein</fullName>
    </recommendedName>
</protein>
<dbReference type="Pfam" id="PF13223">
    <property type="entry name" value="DUF4031"/>
    <property type="match status" value="1"/>
</dbReference>
<name>A0A8D9CEI9_9VIRU</name>
<dbReference type="InterPro" id="IPR025109">
    <property type="entry name" value="DUF4031"/>
</dbReference>
<proteinExistence type="predicted"/>
<feature type="domain" description="DUF4031" evidence="1">
    <location>
        <begin position="16"/>
        <end position="66"/>
    </location>
</feature>
<gene>
    <name evidence="2" type="ORF">SLAVMIC_00051</name>
</gene>
<sequence>MKYYCDNKRHLVCLPYSIENLHLMAKELEINECWFHKNHYDIPKKRIEEISSKCNIVSKKDIVRIIRGTYEEI</sequence>
<accession>A0A8D9CEI9</accession>